<dbReference type="PANTHER" id="PTHR43767:SF8">
    <property type="entry name" value="LONG-CHAIN-FATTY-ACID--COA LIGASE"/>
    <property type="match status" value="1"/>
</dbReference>
<dbReference type="PANTHER" id="PTHR43767">
    <property type="entry name" value="LONG-CHAIN-FATTY-ACID--COA LIGASE"/>
    <property type="match status" value="1"/>
</dbReference>
<evidence type="ECO:0000256" key="1">
    <source>
        <dbReference type="ARBA" id="ARBA00022598"/>
    </source>
</evidence>
<dbReference type="Gene3D" id="3.40.50.12780">
    <property type="entry name" value="N-terminal domain of ligase-like"/>
    <property type="match status" value="1"/>
</dbReference>
<dbReference type="RefSeq" id="WP_208621453.1">
    <property type="nucleotide sequence ID" value="NZ_JAFFQH010000165.1"/>
</dbReference>
<evidence type="ECO:0000313" key="4">
    <source>
        <dbReference type="Proteomes" id="UP001430396"/>
    </source>
</evidence>
<sequence length="447" mass="47697">MSSLPAPSVFHPMAVGAPGRALAWRAGQSVDLATFIAHVHGVAQQLPDGRYAVNLCEDRYRFMVAFYACALRGQVSLLPSSRAPAVVGEVQARHAQTYCLGDLPLELAPPQYWQLPAELPQADGPIPQLADDALVAIGFTSGSTGSPQPNPKTWGSFLTSTRQDLVALQSLWAHTDAVPHVVATVPPQHMYGMELSVLLPMVTELAVHAGRPFFPDDVARALSEIPEPRVLVTTPVHLRALVESGVVLPPLVGIVSATAPLAQEIAAAAEARFGGEVREMFGSTETCVFAVRRTALEAAWTPLPGVRLQMQEAGTLVHAPHLAKPVLLADMMDVGSDGRFQVRGRQADLLEIAGKRASLADLTRRLLAVPGVIDGIVVQLMPESGQAVGRIAALVVAPALDEAQILAALRVSIDPVFLPRRLRRLAALPRNETGKLPRDVVLELLNG</sequence>
<keyword evidence="4" id="KW-1185">Reference proteome</keyword>
<name>A0ABS8NUA4_9XANT</name>
<dbReference type="InterPro" id="IPR050237">
    <property type="entry name" value="ATP-dep_AMP-bd_enzyme"/>
</dbReference>
<reference evidence="3" key="1">
    <citation type="submission" date="2021-02" db="EMBL/GenBank/DDBJ databases">
        <title>Copper resistance gene diversity in local Xanthomonas species at agrochemical polluted sites in Trinidad, Trinidad and Tobago.</title>
        <authorList>
            <person name="Ramnarine S.D.B.J."/>
            <person name="Ramsubhag A."/>
            <person name="Jayaraman J."/>
        </authorList>
    </citation>
    <scope>NUCLEOTIDE SEQUENCE</scope>
    <source>
        <strain evidence="3">CaNP6A</strain>
    </source>
</reference>
<dbReference type="InterPro" id="IPR042099">
    <property type="entry name" value="ANL_N_sf"/>
</dbReference>
<dbReference type="InterPro" id="IPR000873">
    <property type="entry name" value="AMP-dep_synth/lig_dom"/>
</dbReference>
<proteinExistence type="predicted"/>
<feature type="domain" description="AMP-dependent synthetase/ligase" evidence="2">
    <location>
        <begin position="110"/>
        <end position="302"/>
    </location>
</feature>
<organism evidence="3 4">
    <name type="scientific">Xanthomonas melonis</name>
    <dbReference type="NCBI Taxonomy" id="56456"/>
    <lineage>
        <taxon>Bacteria</taxon>
        <taxon>Pseudomonadati</taxon>
        <taxon>Pseudomonadota</taxon>
        <taxon>Gammaproteobacteria</taxon>
        <taxon>Lysobacterales</taxon>
        <taxon>Lysobacteraceae</taxon>
        <taxon>Xanthomonas</taxon>
    </lineage>
</organism>
<keyword evidence="1" id="KW-0436">Ligase</keyword>
<dbReference type="Gene3D" id="3.30.300.30">
    <property type="match status" value="1"/>
</dbReference>
<evidence type="ECO:0000259" key="2">
    <source>
        <dbReference type="Pfam" id="PF00501"/>
    </source>
</evidence>
<comment type="caution">
    <text evidence="3">The sequence shown here is derived from an EMBL/GenBank/DDBJ whole genome shotgun (WGS) entry which is preliminary data.</text>
</comment>
<accession>A0ABS8NUA4</accession>
<evidence type="ECO:0000313" key="3">
    <source>
        <dbReference type="EMBL" id="MCD0266653.1"/>
    </source>
</evidence>
<dbReference type="SUPFAM" id="SSF56801">
    <property type="entry name" value="Acetyl-CoA synthetase-like"/>
    <property type="match status" value="1"/>
</dbReference>
<dbReference type="Proteomes" id="UP001430396">
    <property type="component" value="Unassembled WGS sequence"/>
</dbReference>
<dbReference type="InterPro" id="IPR045851">
    <property type="entry name" value="AMP-bd_C_sf"/>
</dbReference>
<dbReference type="EMBL" id="JAFFQI010000190">
    <property type="protein sequence ID" value="MCD0266653.1"/>
    <property type="molecule type" value="Genomic_DNA"/>
</dbReference>
<gene>
    <name evidence="3" type="ORF">JWH11_09460</name>
</gene>
<dbReference type="Pfam" id="PF00501">
    <property type="entry name" value="AMP-binding"/>
    <property type="match status" value="1"/>
</dbReference>
<protein>
    <submittedName>
        <fullName evidence="3">Acyl-CoA synthetase</fullName>
    </submittedName>
</protein>